<dbReference type="InterPro" id="IPR028992">
    <property type="entry name" value="Hedgehog/Intein_dom"/>
</dbReference>
<evidence type="ECO:0000313" key="2">
    <source>
        <dbReference type="EMBL" id="SLN58265.1"/>
    </source>
</evidence>
<name>A0A1Y5TBI7_9RHOB</name>
<dbReference type="Pfam" id="PF13403">
    <property type="entry name" value="Hint_2"/>
    <property type="match status" value="1"/>
</dbReference>
<reference evidence="2 3" key="1">
    <citation type="submission" date="2017-03" db="EMBL/GenBank/DDBJ databases">
        <authorList>
            <person name="Afonso C.L."/>
            <person name="Miller P.J."/>
            <person name="Scott M.A."/>
            <person name="Spackman E."/>
            <person name="Goraichik I."/>
            <person name="Dimitrov K.M."/>
            <person name="Suarez D.L."/>
            <person name="Swayne D.E."/>
        </authorList>
    </citation>
    <scope>NUCLEOTIDE SEQUENCE [LARGE SCALE GENOMIC DNA]</scope>
    <source>
        <strain evidence="2 3">CECT 7023</strain>
    </source>
</reference>
<dbReference type="RefSeq" id="WP_085879499.1">
    <property type="nucleotide sequence ID" value="NZ_FWFZ01000013.1"/>
</dbReference>
<evidence type="ECO:0000313" key="3">
    <source>
        <dbReference type="Proteomes" id="UP000193900"/>
    </source>
</evidence>
<protein>
    <recommendedName>
        <fullName evidence="1">Hedgehog/Intein (Hint) domain-containing protein</fullName>
    </recommendedName>
</protein>
<dbReference type="AlphaFoldDB" id="A0A1Y5TBI7"/>
<dbReference type="Proteomes" id="UP000193900">
    <property type="component" value="Unassembled WGS sequence"/>
</dbReference>
<proteinExistence type="predicted"/>
<gene>
    <name evidence="2" type="ORF">ROA7023_02668</name>
</gene>
<dbReference type="EMBL" id="FWFZ01000013">
    <property type="protein sequence ID" value="SLN58265.1"/>
    <property type="molecule type" value="Genomic_DNA"/>
</dbReference>
<dbReference type="OrthoDB" id="6305173at2"/>
<accession>A0A1Y5TBI7</accession>
<sequence length="356" mass="38170">MSWVALRGALDKDFAPNGLGRRGEAILFDAPMVRGSLLVDWRPDPGEAAQPILTYRAQAPWDAGLCLSRESDGPLRLRTWQGADVAEAHLPVGTIRPMEDMAILYTWDAPERAGRLRLLDRGGRLRAETAVAAPVPLSWRDAARIGRDTDLCTLGPGVGLAALADHVTPIGPWPGLAAETPVMTTRGRRPVSTLRTGDMVVTHGGQEAQVRWCASIGLPARGALAPVLLRAPFRGLTQDIVVAPWQDVALSGSQVEYLFGADRVRCAAGDLLDKTRRLPADGLALHRFWNVLLDQPGMLLDVAGLPVLPLALGPAGDLRHSVLGQMPPELSPADRGGASLRPLDIHEVRGVLARRG</sequence>
<organism evidence="2 3">
    <name type="scientific">Roseisalinus antarcticus</name>
    <dbReference type="NCBI Taxonomy" id="254357"/>
    <lineage>
        <taxon>Bacteria</taxon>
        <taxon>Pseudomonadati</taxon>
        <taxon>Pseudomonadota</taxon>
        <taxon>Alphaproteobacteria</taxon>
        <taxon>Rhodobacterales</taxon>
        <taxon>Roseobacteraceae</taxon>
        <taxon>Roseisalinus</taxon>
    </lineage>
</organism>
<keyword evidence="3" id="KW-1185">Reference proteome</keyword>
<feature type="domain" description="Hedgehog/Intein (Hint)" evidence="1">
    <location>
        <begin position="175"/>
        <end position="299"/>
    </location>
</feature>
<evidence type="ECO:0000259" key="1">
    <source>
        <dbReference type="Pfam" id="PF13403"/>
    </source>
</evidence>